<dbReference type="SUPFAM" id="SSF55021">
    <property type="entry name" value="ACT-like"/>
    <property type="match status" value="1"/>
</dbReference>
<dbReference type="InterPro" id="IPR002912">
    <property type="entry name" value="ACT_dom"/>
</dbReference>
<dbReference type="Gene3D" id="3.40.190.10">
    <property type="entry name" value="Periplasmic binding protein-like II"/>
    <property type="match status" value="2"/>
</dbReference>
<evidence type="ECO:0000256" key="3">
    <source>
        <dbReference type="ARBA" id="ARBA00022605"/>
    </source>
</evidence>
<dbReference type="PROSITE" id="PS51671">
    <property type="entry name" value="ACT"/>
    <property type="match status" value="1"/>
</dbReference>
<dbReference type="CDD" id="cd13631">
    <property type="entry name" value="PBP2_Ct-PDT_like"/>
    <property type="match status" value="1"/>
</dbReference>
<protein>
    <recommendedName>
        <fullName evidence="2">prephenate dehydratase</fullName>
        <ecNumber evidence="2">4.2.1.51</ecNumber>
    </recommendedName>
</protein>
<dbReference type="PANTHER" id="PTHR21022:SF19">
    <property type="entry name" value="PREPHENATE DEHYDRATASE-RELATED"/>
    <property type="match status" value="1"/>
</dbReference>
<keyword evidence="6" id="KW-0456">Lyase</keyword>
<organism evidence="10 11">
    <name type="scientific">Nonlabens ponticola</name>
    <dbReference type="NCBI Taxonomy" id="2496866"/>
    <lineage>
        <taxon>Bacteria</taxon>
        <taxon>Pseudomonadati</taxon>
        <taxon>Bacteroidota</taxon>
        <taxon>Flavobacteriia</taxon>
        <taxon>Flavobacteriales</taxon>
        <taxon>Flavobacteriaceae</taxon>
        <taxon>Nonlabens</taxon>
    </lineage>
</organism>
<proteinExistence type="predicted"/>
<dbReference type="Pfam" id="PF00800">
    <property type="entry name" value="PDT"/>
    <property type="match status" value="1"/>
</dbReference>
<dbReference type="PANTHER" id="PTHR21022">
    <property type="entry name" value="PREPHENATE DEHYDRATASE P PROTEIN"/>
    <property type="match status" value="1"/>
</dbReference>
<dbReference type="OrthoDB" id="9802281at2"/>
<sequence>MKVAIQGIAGSYHHQAATALFEEATMVECDTFEQLAQSVDRGESQAGVMAIGNSIAGSILPNYGLLQQYQLVITAEYFLPINHCLMAIAGQTLKDIEEVQSHPMALLQCKPFLNDLENTKLVETDDTAAAVMRIKRNHLKGVAAIASSIAASLYDLEIIAQDIQEEKLNATRFVVVEKASQPETENSNKATLNFTTTHEAGSLSRILSLFARKGLNLSKIQSIPIPEQPFLFSFVVDVEFVELQMFKDAVREVKSLTKEFNIMGIYKAATL</sequence>
<dbReference type="InterPro" id="IPR001086">
    <property type="entry name" value="Preph_deHydtase"/>
</dbReference>
<evidence type="ECO:0000256" key="6">
    <source>
        <dbReference type="ARBA" id="ARBA00023239"/>
    </source>
</evidence>
<dbReference type="AlphaFoldDB" id="A0A3S9MWP7"/>
<evidence type="ECO:0000256" key="4">
    <source>
        <dbReference type="ARBA" id="ARBA00023141"/>
    </source>
</evidence>
<dbReference type="InterPro" id="IPR045865">
    <property type="entry name" value="ACT-like_dom_sf"/>
</dbReference>
<dbReference type="RefSeq" id="WP_126446094.1">
    <property type="nucleotide sequence ID" value="NZ_CP034549.1"/>
</dbReference>
<feature type="domain" description="Prephenate dehydratase" evidence="8">
    <location>
        <begin position="2"/>
        <end position="178"/>
    </location>
</feature>
<dbReference type="Proteomes" id="UP000279600">
    <property type="component" value="Chromosome"/>
</dbReference>
<dbReference type="PROSITE" id="PS51171">
    <property type="entry name" value="PREPHENATE_DEHYDR_3"/>
    <property type="match status" value="1"/>
</dbReference>
<evidence type="ECO:0000256" key="7">
    <source>
        <dbReference type="ARBA" id="ARBA00047848"/>
    </source>
</evidence>
<evidence type="ECO:0000313" key="11">
    <source>
        <dbReference type="Proteomes" id="UP000279600"/>
    </source>
</evidence>
<dbReference type="UniPathway" id="UPA00121">
    <property type="reaction ID" value="UER00345"/>
</dbReference>
<evidence type="ECO:0000256" key="2">
    <source>
        <dbReference type="ARBA" id="ARBA00013147"/>
    </source>
</evidence>
<dbReference type="EC" id="4.2.1.51" evidence="2"/>
<dbReference type="Gene3D" id="3.30.70.260">
    <property type="match status" value="1"/>
</dbReference>
<dbReference type="GO" id="GO:0004664">
    <property type="term" value="F:prephenate dehydratase activity"/>
    <property type="evidence" value="ECO:0007669"/>
    <property type="project" value="UniProtKB-EC"/>
</dbReference>
<evidence type="ECO:0000256" key="5">
    <source>
        <dbReference type="ARBA" id="ARBA00023222"/>
    </source>
</evidence>
<reference evidence="10 11" key="1">
    <citation type="submission" date="2018-12" db="EMBL/GenBank/DDBJ databases">
        <title>Complete genome of Nonlabens sp. MJ115.</title>
        <authorList>
            <person name="Choi H.S."/>
            <person name="Jung J."/>
        </authorList>
    </citation>
    <scope>NUCLEOTIDE SEQUENCE [LARGE SCALE GENOMIC DNA]</scope>
    <source>
        <strain evidence="10 11">MJ115</strain>
    </source>
</reference>
<feature type="domain" description="ACT" evidence="9">
    <location>
        <begin position="191"/>
        <end position="267"/>
    </location>
</feature>
<keyword evidence="5" id="KW-0584">Phenylalanine biosynthesis</keyword>
<keyword evidence="11" id="KW-1185">Reference proteome</keyword>
<comment type="pathway">
    <text evidence="1">Amino-acid biosynthesis; L-phenylalanine biosynthesis; phenylpyruvate from prephenate: step 1/1.</text>
</comment>
<dbReference type="KEGG" id="noj:EJ995_04695"/>
<evidence type="ECO:0000259" key="9">
    <source>
        <dbReference type="PROSITE" id="PS51671"/>
    </source>
</evidence>
<dbReference type="CDD" id="cd04905">
    <property type="entry name" value="ACT_CM-PDT"/>
    <property type="match status" value="1"/>
</dbReference>
<evidence type="ECO:0000259" key="8">
    <source>
        <dbReference type="PROSITE" id="PS51171"/>
    </source>
</evidence>
<dbReference type="GO" id="GO:0005737">
    <property type="term" value="C:cytoplasm"/>
    <property type="evidence" value="ECO:0007669"/>
    <property type="project" value="TreeGrafter"/>
</dbReference>
<gene>
    <name evidence="10" type="ORF">EJ995_04695</name>
</gene>
<dbReference type="SUPFAM" id="SSF53850">
    <property type="entry name" value="Periplasmic binding protein-like II"/>
    <property type="match status" value="1"/>
</dbReference>
<evidence type="ECO:0000256" key="1">
    <source>
        <dbReference type="ARBA" id="ARBA00004741"/>
    </source>
</evidence>
<dbReference type="GO" id="GO:0009094">
    <property type="term" value="P:L-phenylalanine biosynthetic process"/>
    <property type="evidence" value="ECO:0007669"/>
    <property type="project" value="UniProtKB-UniPathway"/>
</dbReference>
<accession>A0A3S9MWP7</accession>
<comment type="catalytic activity">
    <reaction evidence="7">
        <text>prephenate + H(+) = 3-phenylpyruvate + CO2 + H2O</text>
        <dbReference type="Rhea" id="RHEA:21648"/>
        <dbReference type="ChEBI" id="CHEBI:15377"/>
        <dbReference type="ChEBI" id="CHEBI:15378"/>
        <dbReference type="ChEBI" id="CHEBI:16526"/>
        <dbReference type="ChEBI" id="CHEBI:18005"/>
        <dbReference type="ChEBI" id="CHEBI:29934"/>
        <dbReference type="EC" id="4.2.1.51"/>
    </reaction>
</comment>
<name>A0A3S9MWP7_9FLAO</name>
<evidence type="ECO:0000313" key="10">
    <source>
        <dbReference type="EMBL" id="AZQ43564.1"/>
    </source>
</evidence>
<dbReference type="EMBL" id="CP034549">
    <property type="protein sequence ID" value="AZQ43564.1"/>
    <property type="molecule type" value="Genomic_DNA"/>
</dbReference>
<keyword evidence="4" id="KW-0057">Aromatic amino acid biosynthesis</keyword>
<keyword evidence="3" id="KW-0028">Amino-acid biosynthesis</keyword>